<protein>
    <submittedName>
        <fullName evidence="1">Uncharacterized protein</fullName>
    </submittedName>
</protein>
<comment type="caution">
    <text evidence="1">The sequence shown here is derived from an EMBL/GenBank/DDBJ whole genome shotgun (WGS) entry which is preliminary data.</text>
</comment>
<evidence type="ECO:0000313" key="2">
    <source>
        <dbReference type="Proteomes" id="UP000229839"/>
    </source>
</evidence>
<evidence type="ECO:0000313" key="1">
    <source>
        <dbReference type="EMBL" id="PIT67973.1"/>
    </source>
</evidence>
<gene>
    <name evidence="1" type="ORF">CER18_08835</name>
</gene>
<dbReference type="Proteomes" id="UP000229839">
    <property type="component" value="Unassembled WGS sequence"/>
</dbReference>
<organism evidence="1 2">
    <name type="scientific">Bartonella tribocorum</name>
    <dbReference type="NCBI Taxonomy" id="85701"/>
    <lineage>
        <taxon>Bacteria</taxon>
        <taxon>Pseudomonadati</taxon>
        <taxon>Pseudomonadota</taxon>
        <taxon>Alphaproteobacteria</taxon>
        <taxon>Hyphomicrobiales</taxon>
        <taxon>Bartonellaceae</taxon>
        <taxon>Bartonella</taxon>
    </lineage>
</organism>
<sequence>MDHGVLGAGILEVECFGGRLRDGACHHVRGNMVSYARAQGMAGHWGINAHKLFYLKNLI</sequence>
<proteinExistence type="predicted"/>
<dbReference type="AlphaFoldDB" id="A0A2N9Y8E0"/>
<accession>A0A2N9Y8E0</accession>
<dbReference type="EMBL" id="NJGE01000033">
    <property type="protein sequence ID" value="PIT67973.1"/>
    <property type="molecule type" value="Genomic_DNA"/>
</dbReference>
<name>A0A2N9Y8E0_9HYPH</name>
<reference evidence="1 2" key="1">
    <citation type="submission" date="2017-06" db="EMBL/GenBank/DDBJ databases">
        <title>Draft genome of Bartonella tribocorum strain L103, isolated from a rodent in Laos.</title>
        <authorList>
            <person name="Hadjadj L."/>
            <person name="Jiyipong T."/>
            <person name="Morand S."/>
            <person name="Diene S.M."/>
            <person name="Rolain J.-M."/>
        </authorList>
    </citation>
    <scope>NUCLEOTIDE SEQUENCE [LARGE SCALE GENOMIC DNA]</scope>
    <source>
        <strain evidence="1 2">L103</strain>
    </source>
</reference>